<evidence type="ECO:0000313" key="7">
    <source>
        <dbReference type="Proteomes" id="UP000628669"/>
    </source>
</evidence>
<proteinExistence type="predicted"/>
<dbReference type="SMART" id="SM00421">
    <property type="entry name" value="HTH_LUXR"/>
    <property type="match status" value="1"/>
</dbReference>
<dbReference type="Gene3D" id="1.10.10.10">
    <property type="entry name" value="Winged helix-like DNA-binding domain superfamily/Winged helix DNA-binding domain"/>
    <property type="match status" value="1"/>
</dbReference>
<sequence>MFGTEIHFITFIFICLLSLILLFVSISMYGKKNVLTFDIHFLLLTFGVLSNNVSSGLLPDENLNINILSQNIIAYTIGFITIGYYVYYLTQYYKLTFRKYIHLNYVFIFLSVNLVVGFIIPYAITNDLEISRKVFLVLPISFIVLLIYRLCKTNGKDYLKANDKYERFHIFAGFMGLFSVISVPFTMLFLGDNQSVEQTFFTVGYLGICIEYFFSKNNVQEKKSIFSSALTEREKEIFNLITSDKSIKYNEISDKLNISEKTVSAHLSNIYKKVNVKSKKELVEKMNGYM</sequence>
<evidence type="ECO:0000259" key="5">
    <source>
        <dbReference type="PROSITE" id="PS50043"/>
    </source>
</evidence>
<dbReference type="PROSITE" id="PS50043">
    <property type="entry name" value="HTH_LUXR_2"/>
    <property type="match status" value="1"/>
</dbReference>
<organism evidence="6 7">
    <name type="scientific">Chryseobacterium paridis</name>
    <dbReference type="NCBI Taxonomy" id="2800328"/>
    <lineage>
        <taxon>Bacteria</taxon>
        <taxon>Pseudomonadati</taxon>
        <taxon>Bacteroidota</taxon>
        <taxon>Flavobacteriia</taxon>
        <taxon>Flavobacteriales</taxon>
        <taxon>Weeksellaceae</taxon>
        <taxon>Chryseobacterium group</taxon>
        <taxon>Chryseobacterium</taxon>
    </lineage>
</organism>
<dbReference type="PANTHER" id="PTHR44688">
    <property type="entry name" value="DNA-BINDING TRANSCRIPTIONAL ACTIVATOR DEVR_DOSR"/>
    <property type="match status" value="1"/>
</dbReference>
<name>A0ABS1FXM1_9FLAO</name>
<dbReference type="RefSeq" id="WP_200247159.1">
    <property type="nucleotide sequence ID" value="NZ_JAENHK010000010.1"/>
</dbReference>
<keyword evidence="3" id="KW-0804">Transcription</keyword>
<comment type="caution">
    <text evidence="6">The sequence shown here is derived from an EMBL/GenBank/DDBJ whole genome shotgun (WGS) entry which is preliminary data.</text>
</comment>
<dbReference type="EMBL" id="JAENHK010000010">
    <property type="protein sequence ID" value="MBK1897165.1"/>
    <property type="molecule type" value="Genomic_DNA"/>
</dbReference>
<dbReference type="CDD" id="cd06170">
    <property type="entry name" value="LuxR_C_like"/>
    <property type="match status" value="1"/>
</dbReference>
<dbReference type="InterPro" id="IPR016032">
    <property type="entry name" value="Sig_transdc_resp-reg_C-effctor"/>
</dbReference>
<evidence type="ECO:0000256" key="1">
    <source>
        <dbReference type="ARBA" id="ARBA00023015"/>
    </source>
</evidence>
<keyword evidence="7" id="KW-1185">Reference proteome</keyword>
<keyword evidence="4" id="KW-1133">Transmembrane helix</keyword>
<keyword evidence="2" id="KW-0238">DNA-binding</keyword>
<feature type="transmembrane region" description="Helical" evidence="4">
    <location>
        <begin position="6"/>
        <end position="26"/>
    </location>
</feature>
<evidence type="ECO:0000256" key="2">
    <source>
        <dbReference type="ARBA" id="ARBA00023125"/>
    </source>
</evidence>
<evidence type="ECO:0000256" key="4">
    <source>
        <dbReference type="SAM" id="Phobius"/>
    </source>
</evidence>
<dbReference type="PANTHER" id="PTHR44688:SF16">
    <property type="entry name" value="DNA-BINDING TRANSCRIPTIONAL ACTIVATOR DEVR_DOSR"/>
    <property type="match status" value="1"/>
</dbReference>
<dbReference type="Proteomes" id="UP000628669">
    <property type="component" value="Unassembled WGS sequence"/>
</dbReference>
<keyword evidence="1" id="KW-0805">Transcription regulation</keyword>
<feature type="domain" description="HTH luxR-type" evidence="5">
    <location>
        <begin position="223"/>
        <end position="290"/>
    </location>
</feature>
<feature type="transmembrane region" description="Helical" evidence="4">
    <location>
        <begin position="130"/>
        <end position="148"/>
    </location>
</feature>
<gene>
    <name evidence="6" type="ORF">JHL15_15480</name>
</gene>
<evidence type="ECO:0000256" key="3">
    <source>
        <dbReference type="ARBA" id="ARBA00023163"/>
    </source>
</evidence>
<feature type="transmembrane region" description="Helical" evidence="4">
    <location>
        <begin position="102"/>
        <end position="124"/>
    </location>
</feature>
<feature type="transmembrane region" description="Helical" evidence="4">
    <location>
        <begin position="72"/>
        <end position="90"/>
    </location>
</feature>
<dbReference type="Pfam" id="PF00196">
    <property type="entry name" value="GerE"/>
    <property type="match status" value="1"/>
</dbReference>
<reference evidence="7" key="1">
    <citation type="submission" date="2021-01" db="EMBL/GenBank/DDBJ databases">
        <title>Genome public.</title>
        <authorList>
            <person name="Liu C."/>
            <person name="Sun Q."/>
        </authorList>
    </citation>
    <scope>NUCLEOTIDE SEQUENCE [LARGE SCALE GENOMIC DNA]</scope>
    <source>
        <strain evidence="7">YIM B02567</strain>
    </source>
</reference>
<keyword evidence="4" id="KW-0812">Transmembrane</keyword>
<feature type="transmembrane region" description="Helical" evidence="4">
    <location>
        <begin position="168"/>
        <end position="190"/>
    </location>
</feature>
<feature type="transmembrane region" description="Helical" evidence="4">
    <location>
        <begin position="196"/>
        <end position="214"/>
    </location>
</feature>
<dbReference type="InterPro" id="IPR036388">
    <property type="entry name" value="WH-like_DNA-bd_sf"/>
</dbReference>
<evidence type="ECO:0000313" key="6">
    <source>
        <dbReference type="EMBL" id="MBK1897165.1"/>
    </source>
</evidence>
<accession>A0ABS1FXM1</accession>
<dbReference type="InterPro" id="IPR000792">
    <property type="entry name" value="Tscrpt_reg_LuxR_C"/>
</dbReference>
<keyword evidence="4" id="KW-0472">Membrane</keyword>
<dbReference type="SUPFAM" id="SSF46894">
    <property type="entry name" value="C-terminal effector domain of the bipartite response regulators"/>
    <property type="match status" value="1"/>
</dbReference>
<protein>
    <submittedName>
        <fullName evidence="6">Helix-turn-helix transcriptional regulator</fullName>
    </submittedName>
</protein>